<organism evidence="2 3">
    <name type="scientific">Cystoisospora suis</name>
    <dbReference type="NCBI Taxonomy" id="483139"/>
    <lineage>
        <taxon>Eukaryota</taxon>
        <taxon>Sar</taxon>
        <taxon>Alveolata</taxon>
        <taxon>Apicomplexa</taxon>
        <taxon>Conoidasida</taxon>
        <taxon>Coccidia</taxon>
        <taxon>Eucoccidiorida</taxon>
        <taxon>Eimeriorina</taxon>
        <taxon>Sarcocystidae</taxon>
        <taxon>Cystoisospora</taxon>
    </lineage>
</organism>
<dbReference type="OrthoDB" id="375509at2759"/>
<dbReference type="Pfam" id="PF12314">
    <property type="entry name" value="IMCp"/>
    <property type="match status" value="1"/>
</dbReference>
<comment type="caution">
    <text evidence="2">The sequence shown here is derived from an EMBL/GenBank/DDBJ whole genome shotgun (WGS) entry which is preliminary data.</text>
</comment>
<dbReference type="InterPro" id="IPR022086">
    <property type="entry name" value="IMCp"/>
</dbReference>
<dbReference type="EMBL" id="MIGC01005214">
    <property type="protein sequence ID" value="PHJ17171.1"/>
    <property type="molecule type" value="Genomic_DNA"/>
</dbReference>
<name>A0A2C6JJY2_9APIC</name>
<dbReference type="AlphaFoldDB" id="A0A2C6JJY2"/>
<proteinExistence type="predicted"/>
<accession>A0A2C6JJY2</accession>
<dbReference type="VEuPathDB" id="ToxoDB:CSUI_009009"/>
<feature type="region of interest" description="Disordered" evidence="1">
    <location>
        <begin position="372"/>
        <end position="402"/>
    </location>
</feature>
<reference evidence="2 3" key="1">
    <citation type="journal article" date="2017" name="Int. J. Parasitol.">
        <title>The genome of the protozoan parasite Cystoisospora suis and a reverse vaccinology approach to identify vaccine candidates.</title>
        <authorList>
            <person name="Palmieri N."/>
            <person name="Shrestha A."/>
            <person name="Ruttkowski B."/>
            <person name="Beck T."/>
            <person name="Vogl C."/>
            <person name="Tomley F."/>
            <person name="Blake D.P."/>
            <person name="Joachim A."/>
        </authorList>
    </citation>
    <scope>NUCLEOTIDE SEQUENCE [LARGE SCALE GENOMIC DNA]</scope>
    <source>
        <strain evidence="2 3">Wien I</strain>
    </source>
</reference>
<dbReference type="RefSeq" id="XP_067918896.1">
    <property type="nucleotide sequence ID" value="XM_068069128.1"/>
</dbReference>
<keyword evidence="3" id="KW-1185">Reference proteome</keyword>
<gene>
    <name evidence="2" type="ORF">CSUI_009009</name>
</gene>
<dbReference type="Proteomes" id="UP000221165">
    <property type="component" value="Unassembled WGS sequence"/>
</dbReference>
<feature type="compositionally biased region" description="Polar residues" evidence="1">
    <location>
        <begin position="26"/>
        <end position="36"/>
    </location>
</feature>
<feature type="region of interest" description="Disordered" evidence="1">
    <location>
        <begin position="1"/>
        <end position="45"/>
    </location>
</feature>
<protein>
    <submittedName>
        <fullName evidence="2">Inner membrane complex protein</fullName>
    </submittedName>
</protein>
<evidence type="ECO:0000313" key="2">
    <source>
        <dbReference type="EMBL" id="PHJ17171.1"/>
    </source>
</evidence>
<evidence type="ECO:0000313" key="3">
    <source>
        <dbReference type="Proteomes" id="UP000221165"/>
    </source>
</evidence>
<feature type="compositionally biased region" description="Pro residues" evidence="1">
    <location>
        <begin position="438"/>
        <end position="450"/>
    </location>
</feature>
<feature type="region of interest" description="Disordered" evidence="1">
    <location>
        <begin position="426"/>
        <end position="456"/>
    </location>
</feature>
<sequence>MADAAPAAGATQAQQQEGGEGALPASSPSFMSSPNPAQRILGEVTQPSEQAEIVVQPIPGVATTVERTELVEGAFPSEVPYPYPPVSTQLPVPEEDGREVVEEEEAVQQEYYYQPDEIAGGAAPLARPPPQVMTALGPMPLPPEIRRKIPEKFVAKPIVEEREIYVAKKEVQERTIEVPHVHYEHKFAEVARNLKIKKLVPRVKEVVKEIPREVYKPVIEEKVIEVPQGVKYVEVPVEVPCSYPPKIIPKPKIQVVERVVETIKPVVKEKIIEVPQTVVKQIPKIKTVEVPYYVPRYVEKIIEVPYQPPDAGTLPPIMVGGLPSRVAATMPTPFQTGPIPASALNEINLPYEARIDITVSQTPPPPGQQFGGGLHATASSVSTDGKTTRMAPGGLTSQPGGEKATILVNPDRQTPAIDLPEGFQWGPPPHLGVSSSLPTPPPPASSPFLPPSSSQLPSSMSMMINQSFSSASPSTPFGGSSLPGFPAQPGQGMVADGPNSFNMPPMMITCPPEVGKVQFAGYLTDPDILTRRGVMPYQGFKSKGNFQMLFPPLSPQPGVPMNPPGTPDVRTIDATTSMMVKQERHGMIEHLEKQVEEEFRKKQEQQASGLFTACCASGPSEQQREILYEQ</sequence>
<evidence type="ECO:0000256" key="1">
    <source>
        <dbReference type="SAM" id="MobiDB-lite"/>
    </source>
</evidence>
<dbReference type="GeneID" id="94432339"/>
<feature type="compositionally biased region" description="Low complexity" evidence="1">
    <location>
        <begin position="1"/>
        <end position="25"/>
    </location>
</feature>